<reference evidence="1 2" key="1">
    <citation type="submission" date="2018-03" db="EMBL/GenBank/DDBJ databases">
        <title>Aerobic endospore-forming bacteria genome sequencing and assembly.</title>
        <authorList>
            <person name="Cavalcante D.A."/>
            <person name="Driks A."/>
            <person name="Putonti C."/>
            <person name="De-Souza M.T."/>
        </authorList>
    </citation>
    <scope>NUCLEOTIDE SEQUENCE [LARGE SCALE GENOMIC DNA]</scope>
    <source>
        <strain evidence="1 2">SDF0037</strain>
    </source>
</reference>
<evidence type="ECO:0000313" key="2">
    <source>
        <dbReference type="Proteomes" id="UP000317944"/>
    </source>
</evidence>
<proteinExistence type="predicted"/>
<dbReference type="OrthoDB" id="2583792at2"/>
<gene>
    <name evidence="1" type="ORF">C7Y47_11015</name>
</gene>
<dbReference type="Proteomes" id="UP000317944">
    <property type="component" value="Unassembled WGS sequence"/>
</dbReference>
<organism evidence="1 2">
    <name type="scientific">Lysinibacillus sphaericus</name>
    <name type="common">Bacillus sphaericus</name>
    <dbReference type="NCBI Taxonomy" id="1421"/>
    <lineage>
        <taxon>Bacteria</taxon>
        <taxon>Bacillati</taxon>
        <taxon>Bacillota</taxon>
        <taxon>Bacilli</taxon>
        <taxon>Bacillales</taxon>
        <taxon>Bacillaceae</taxon>
        <taxon>Lysinibacillus</taxon>
    </lineage>
</organism>
<protein>
    <recommendedName>
        <fullName evidence="3">Phosphate starvation-inducible protein PhoH</fullName>
    </recommendedName>
</protein>
<accession>A0A544UK35</accession>
<dbReference type="RefSeq" id="WP_142508834.1">
    <property type="nucleotide sequence ID" value="NZ_SADV01000007.1"/>
</dbReference>
<evidence type="ECO:0000313" key="1">
    <source>
        <dbReference type="EMBL" id="TQR33569.1"/>
    </source>
</evidence>
<comment type="caution">
    <text evidence="1">The sequence shown here is derived from an EMBL/GenBank/DDBJ whole genome shotgun (WGS) entry which is preliminary data.</text>
</comment>
<dbReference type="EMBL" id="SADV01000007">
    <property type="protein sequence ID" value="TQR33569.1"/>
    <property type="molecule type" value="Genomic_DNA"/>
</dbReference>
<name>A0A544UK35_LYSSH</name>
<evidence type="ECO:0008006" key="3">
    <source>
        <dbReference type="Google" id="ProtNLM"/>
    </source>
</evidence>
<sequence>MSDPISILKLDPGHAFGVNGRMQKDTGNEAIIIDQYDFAYADLEKVDVILIPNFVDQEFLYSQREKIAAFLEEKKIVVYCGHLFREWLPGCGPFMPQLIRNYKDYEVFPTADSSIFQGVTTEDMTFKKGVAGFFARGYHHAPDDAEILLTFSNGKTVTYVDRTTTNGTILVHAGRDLLGYANENKSTDLIRPQFLSWLEAEVQSLKESTVQ</sequence>
<dbReference type="AlphaFoldDB" id="A0A544UK35"/>